<evidence type="ECO:0000313" key="2">
    <source>
        <dbReference type="Proteomes" id="UP000281406"/>
    </source>
</evidence>
<reference evidence="1 2" key="1">
    <citation type="submission" date="2018-10" db="EMBL/GenBank/DDBJ databases">
        <title>Genome assembly for a Yunnan-Guizhou Plateau 3E fish, Anabarilius grahami (Regan), and its evolutionary and genetic applications.</title>
        <authorList>
            <person name="Jiang W."/>
        </authorList>
    </citation>
    <scope>NUCLEOTIDE SEQUENCE [LARGE SCALE GENOMIC DNA]</scope>
    <source>
        <strain evidence="1">AG-KIZ</strain>
        <tissue evidence="1">Muscle</tissue>
    </source>
</reference>
<dbReference type="Proteomes" id="UP000281406">
    <property type="component" value="Unassembled WGS sequence"/>
</dbReference>
<evidence type="ECO:0000313" key="1">
    <source>
        <dbReference type="EMBL" id="ROL54877.1"/>
    </source>
</evidence>
<dbReference type="OrthoDB" id="5814287at2759"/>
<keyword evidence="2" id="KW-1185">Reference proteome</keyword>
<dbReference type="PANTHER" id="PTHR31751">
    <property type="entry name" value="SI:CH211-108C17.2-RELATED-RELATED"/>
    <property type="match status" value="1"/>
</dbReference>
<accession>A0A3N0Z8V7</accession>
<gene>
    <name evidence="1" type="ORF">DPX16_19547</name>
</gene>
<dbReference type="EMBL" id="RJVU01004142">
    <property type="protein sequence ID" value="ROL54877.1"/>
    <property type="molecule type" value="Genomic_DNA"/>
</dbReference>
<dbReference type="AlphaFoldDB" id="A0A3N0Z8V7"/>
<comment type="caution">
    <text evidence="1">The sequence shown here is derived from an EMBL/GenBank/DDBJ whole genome shotgun (WGS) entry which is preliminary data.</text>
</comment>
<protein>
    <submittedName>
        <fullName evidence="1">Uncharacterized protein</fullName>
    </submittedName>
</protein>
<name>A0A3N0Z8V7_ANAGA</name>
<proteinExistence type="predicted"/>
<dbReference type="PANTHER" id="PTHR31751:SF44">
    <property type="entry name" value="SI:CH211-211K8.4-RELATED"/>
    <property type="match status" value="1"/>
</dbReference>
<sequence>MQFSSKPLCRVVRWGARQKYSQKMRRAKQMLIRRSSMYPHNMHGNQSEEAREGLQRCLRQLEHGGVRVQTIVTDRHPAVMKFLKESRPDVVHKFDAWHMAKGVAKKIDQLAKTRTCREVGAWKKSIVNHLYWCGASSSTGSKIVAKWKSVANRVQNIHEHDGEFPN</sequence>
<organism evidence="1 2">
    <name type="scientific">Anabarilius grahami</name>
    <name type="common">Kanglang fish</name>
    <name type="synonym">Barilius grahami</name>
    <dbReference type="NCBI Taxonomy" id="495550"/>
    <lineage>
        <taxon>Eukaryota</taxon>
        <taxon>Metazoa</taxon>
        <taxon>Chordata</taxon>
        <taxon>Craniata</taxon>
        <taxon>Vertebrata</taxon>
        <taxon>Euteleostomi</taxon>
        <taxon>Actinopterygii</taxon>
        <taxon>Neopterygii</taxon>
        <taxon>Teleostei</taxon>
        <taxon>Ostariophysi</taxon>
        <taxon>Cypriniformes</taxon>
        <taxon>Xenocyprididae</taxon>
        <taxon>Xenocypridinae</taxon>
        <taxon>Xenocypridinae incertae sedis</taxon>
        <taxon>Anabarilius</taxon>
    </lineage>
</organism>